<keyword evidence="2" id="KW-0813">Transport</keyword>
<dbReference type="KEGG" id="atl:Athai_21270"/>
<dbReference type="GO" id="GO:0015768">
    <property type="term" value="P:maltose transport"/>
    <property type="evidence" value="ECO:0007669"/>
    <property type="project" value="TreeGrafter"/>
</dbReference>
<dbReference type="GO" id="GO:0042956">
    <property type="term" value="P:maltodextrin transmembrane transport"/>
    <property type="evidence" value="ECO:0007669"/>
    <property type="project" value="TreeGrafter"/>
</dbReference>
<evidence type="ECO:0000256" key="3">
    <source>
        <dbReference type="ARBA" id="ARBA00022729"/>
    </source>
</evidence>
<dbReference type="PROSITE" id="PS51257">
    <property type="entry name" value="PROKAR_LIPOPROTEIN"/>
    <property type="match status" value="1"/>
</dbReference>
<dbReference type="SUPFAM" id="SSF53850">
    <property type="entry name" value="Periplasmic binding protein-like II"/>
    <property type="match status" value="1"/>
</dbReference>
<feature type="signal peptide" evidence="4">
    <location>
        <begin position="1"/>
        <end position="26"/>
    </location>
</feature>
<dbReference type="EMBL" id="AP023355">
    <property type="protein sequence ID" value="BCJ34624.1"/>
    <property type="molecule type" value="Genomic_DNA"/>
</dbReference>
<keyword evidence="3 4" id="KW-0732">Signal</keyword>
<evidence type="ECO:0000313" key="6">
    <source>
        <dbReference type="Proteomes" id="UP000611640"/>
    </source>
</evidence>
<organism evidence="5 6">
    <name type="scientific">Actinocatenispora thailandica</name>
    <dbReference type="NCBI Taxonomy" id="227318"/>
    <lineage>
        <taxon>Bacteria</taxon>
        <taxon>Bacillati</taxon>
        <taxon>Actinomycetota</taxon>
        <taxon>Actinomycetes</taxon>
        <taxon>Micromonosporales</taxon>
        <taxon>Micromonosporaceae</taxon>
        <taxon>Actinocatenispora</taxon>
    </lineage>
</organism>
<reference evidence="5 6" key="1">
    <citation type="submission" date="2020-08" db="EMBL/GenBank/DDBJ databases">
        <title>Whole genome shotgun sequence of Actinocatenispora thailandica NBRC 105041.</title>
        <authorList>
            <person name="Komaki H."/>
            <person name="Tamura T."/>
        </authorList>
    </citation>
    <scope>NUCLEOTIDE SEQUENCE [LARGE SCALE GENOMIC DNA]</scope>
    <source>
        <strain evidence="5 6">NBRC 105041</strain>
    </source>
</reference>
<gene>
    <name evidence="5" type="ORF">Athai_21270</name>
</gene>
<keyword evidence="6" id="KW-1185">Reference proteome</keyword>
<dbReference type="InterPro" id="IPR006059">
    <property type="entry name" value="SBP"/>
</dbReference>
<feature type="chain" id="PRO_5038799771" evidence="4">
    <location>
        <begin position="27"/>
        <end position="445"/>
    </location>
</feature>
<sequence length="445" mass="46533">MKHRLMAAAGLAAVLLGATLATTACGNGSGAAGSTGKIDTKGDKNATGTLTVWLQVDAQSSWPNAVKAATTSFHKKYPKVTVKVSYQAWNDHLTKLDAALTGKHVPDVVEMGDTETTSYLANGAFRDLTDSKNLFADSANWNSGLAASCTYEGKVYCVPYYSGSRIVFYRKDMFAKAGIGAPPKTLAELMTDGGKLNKKYGSDPKFSAFYMPGKFWYSAMSFVQDAGGTIATKKGGKWVGGLDSPAAIKGLTQWKALSDQLSAASKTSDEANPQQYTVMAQGHVAMMYGLGWEGASVSADGNGGNPKLKDSIGSFAMPSGSGKEAMQSFAGGSDLAITAKSQHPDWAAAWTAAMTSQSNEKLLMKAGNVPNTTTLLAQAKSDPALAAAASSATDSWMVPISTGWPKVEKSSILQNGLSDIATGKKSVADACKQMNQQVEQALNGS</sequence>
<comment type="similarity">
    <text evidence="1">Belongs to the bacterial solute-binding protein 1 family.</text>
</comment>
<protein>
    <submittedName>
        <fullName evidence="5">Sugar ABC transporter substrate-binding protein</fullName>
    </submittedName>
</protein>
<dbReference type="PANTHER" id="PTHR30061:SF50">
    <property type="entry name" value="MALTOSE_MALTODEXTRIN-BINDING PERIPLASMIC PROTEIN"/>
    <property type="match status" value="1"/>
</dbReference>
<evidence type="ECO:0000256" key="2">
    <source>
        <dbReference type="ARBA" id="ARBA00022448"/>
    </source>
</evidence>
<dbReference type="Proteomes" id="UP000611640">
    <property type="component" value="Chromosome"/>
</dbReference>
<dbReference type="PANTHER" id="PTHR30061">
    <property type="entry name" value="MALTOSE-BINDING PERIPLASMIC PROTEIN"/>
    <property type="match status" value="1"/>
</dbReference>
<dbReference type="GO" id="GO:1901982">
    <property type="term" value="F:maltose binding"/>
    <property type="evidence" value="ECO:0007669"/>
    <property type="project" value="TreeGrafter"/>
</dbReference>
<dbReference type="Gene3D" id="3.40.190.10">
    <property type="entry name" value="Periplasmic binding protein-like II"/>
    <property type="match status" value="2"/>
</dbReference>
<name>A0A7R7HX22_9ACTN</name>
<evidence type="ECO:0000256" key="1">
    <source>
        <dbReference type="ARBA" id="ARBA00008520"/>
    </source>
</evidence>
<evidence type="ECO:0000256" key="4">
    <source>
        <dbReference type="SAM" id="SignalP"/>
    </source>
</evidence>
<dbReference type="Pfam" id="PF13416">
    <property type="entry name" value="SBP_bac_8"/>
    <property type="match status" value="1"/>
</dbReference>
<dbReference type="AlphaFoldDB" id="A0A7R7HX22"/>
<accession>A0A7R7HX22</accession>
<dbReference type="GO" id="GO:0055052">
    <property type="term" value="C:ATP-binding cassette (ABC) transporter complex, substrate-binding subunit-containing"/>
    <property type="evidence" value="ECO:0007669"/>
    <property type="project" value="TreeGrafter"/>
</dbReference>
<dbReference type="RefSeq" id="WP_203961330.1">
    <property type="nucleotide sequence ID" value="NZ_AP023355.1"/>
</dbReference>
<evidence type="ECO:0000313" key="5">
    <source>
        <dbReference type="EMBL" id="BCJ34624.1"/>
    </source>
</evidence>
<proteinExistence type="inferred from homology"/>